<evidence type="ECO:0000313" key="7">
    <source>
        <dbReference type="Proteomes" id="UP001169217"/>
    </source>
</evidence>
<dbReference type="Pfam" id="PF04479">
    <property type="entry name" value="RTA1"/>
    <property type="match status" value="1"/>
</dbReference>
<comment type="subcellular location">
    <subcellularLocation>
        <location evidence="1">Membrane</location>
        <topology evidence="1">Multi-pass membrane protein</topology>
    </subcellularLocation>
</comment>
<dbReference type="Proteomes" id="UP001169217">
    <property type="component" value="Unassembled WGS sequence"/>
</dbReference>
<feature type="transmembrane region" description="Helical" evidence="5">
    <location>
        <begin position="131"/>
        <end position="154"/>
    </location>
</feature>
<evidence type="ECO:0000256" key="1">
    <source>
        <dbReference type="ARBA" id="ARBA00004141"/>
    </source>
</evidence>
<evidence type="ECO:0000256" key="4">
    <source>
        <dbReference type="ARBA" id="ARBA00023136"/>
    </source>
</evidence>
<name>A0ABQ9PPY6_9PEZI</name>
<sequence length="305" mass="34164">MPTLESYNGYYLWHYVPSLVAAIIFEVLFVLATLFHAYKIARTKTWFCIVFVIGGIPRPRTDIEISYPVEIIGYAGRAIARDRTGEVGPYVMQSLTILIAPALFAASVYMTLGRIIRSVHGESLSVVRINWLTRIFVTGDCFSFLVQASGGGLMVKNGSQKMGQNLIVAGLVIQIVLFAIFWVTAIVFHSRLAKNPTQASLAGHSPWKSGLWMLYIVSACIMVRSIFRLIEYVLGGDGYPLRHEWTLYVFDATLMFFVMVAFGFRFPSAFQIRKGGSQSASDVENYDLAVESEQHQPGSMRKTMR</sequence>
<evidence type="ECO:0000313" key="6">
    <source>
        <dbReference type="EMBL" id="KAK0373607.1"/>
    </source>
</evidence>
<gene>
    <name evidence="6" type="ORF">CLIM01_09021</name>
</gene>
<dbReference type="InterPro" id="IPR007568">
    <property type="entry name" value="RTA1"/>
</dbReference>
<dbReference type="PANTHER" id="PTHR31465">
    <property type="entry name" value="PROTEIN RTA1-RELATED"/>
    <property type="match status" value="1"/>
</dbReference>
<dbReference type="EMBL" id="JARUPT010000297">
    <property type="protein sequence ID" value="KAK0373607.1"/>
    <property type="molecule type" value="Genomic_DNA"/>
</dbReference>
<feature type="transmembrane region" description="Helical" evidence="5">
    <location>
        <begin position="166"/>
        <end position="188"/>
    </location>
</feature>
<reference evidence="6" key="1">
    <citation type="submission" date="2023-04" db="EMBL/GenBank/DDBJ databases">
        <title>Colletotrichum limetticola genome sequence.</title>
        <authorList>
            <person name="Baroncelli R."/>
        </authorList>
    </citation>
    <scope>NUCLEOTIDE SEQUENCE</scope>
    <source>
        <strain evidence="6">KLA-Anderson</strain>
    </source>
</reference>
<evidence type="ECO:0000256" key="5">
    <source>
        <dbReference type="SAM" id="Phobius"/>
    </source>
</evidence>
<feature type="transmembrane region" description="Helical" evidence="5">
    <location>
        <begin position="247"/>
        <end position="264"/>
    </location>
</feature>
<accession>A0ABQ9PPY6</accession>
<evidence type="ECO:0000256" key="3">
    <source>
        <dbReference type="ARBA" id="ARBA00022989"/>
    </source>
</evidence>
<keyword evidence="2 5" id="KW-0812">Transmembrane</keyword>
<keyword evidence="3 5" id="KW-1133">Transmembrane helix</keyword>
<protein>
    <submittedName>
        <fullName evidence="6">RTM1</fullName>
    </submittedName>
</protein>
<feature type="transmembrane region" description="Helical" evidence="5">
    <location>
        <begin position="90"/>
        <end position="110"/>
    </location>
</feature>
<keyword evidence="7" id="KW-1185">Reference proteome</keyword>
<feature type="transmembrane region" description="Helical" evidence="5">
    <location>
        <begin position="12"/>
        <end position="38"/>
    </location>
</feature>
<dbReference type="PANTHER" id="PTHR31465:SF27">
    <property type="entry name" value="DOMAIN PROTEIN, PUTATIVE (AFU_ORTHOLOGUE AFUA_3G01030)-RELATED"/>
    <property type="match status" value="1"/>
</dbReference>
<keyword evidence="4 5" id="KW-0472">Membrane</keyword>
<comment type="caution">
    <text evidence="6">The sequence shown here is derived from an EMBL/GenBank/DDBJ whole genome shotgun (WGS) entry which is preliminary data.</text>
</comment>
<proteinExistence type="predicted"/>
<evidence type="ECO:0000256" key="2">
    <source>
        <dbReference type="ARBA" id="ARBA00022692"/>
    </source>
</evidence>
<organism evidence="6 7">
    <name type="scientific">Colletotrichum limetticola</name>
    <dbReference type="NCBI Taxonomy" id="1209924"/>
    <lineage>
        <taxon>Eukaryota</taxon>
        <taxon>Fungi</taxon>
        <taxon>Dikarya</taxon>
        <taxon>Ascomycota</taxon>
        <taxon>Pezizomycotina</taxon>
        <taxon>Sordariomycetes</taxon>
        <taxon>Hypocreomycetidae</taxon>
        <taxon>Glomerellales</taxon>
        <taxon>Glomerellaceae</taxon>
        <taxon>Colletotrichum</taxon>
        <taxon>Colletotrichum acutatum species complex</taxon>
    </lineage>
</organism>